<accession>A0AAE0ET47</accession>
<evidence type="ECO:0000313" key="1">
    <source>
        <dbReference type="EMBL" id="KAK3239616.1"/>
    </source>
</evidence>
<dbReference type="AlphaFoldDB" id="A0AAE0ET47"/>
<protein>
    <submittedName>
        <fullName evidence="1">Uncharacterized protein</fullName>
    </submittedName>
</protein>
<gene>
    <name evidence="1" type="ORF">CYMTET_50471</name>
</gene>
<reference evidence="1 2" key="1">
    <citation type="journal article" date="2015" name="Genome Biol. Evol.">
        <title>Comparative Genomics of a Bacterivorous Green Alga Reveals Evolutionary Causalities and Consequences of Phago-Mixotrophic Mode of Nutrition.</title>
        <authorList>
            <person name="Burns J.A."/>
            <person name="Paasch A."/>
            <person name="Narechania A."/>
            <person name="Kim E."/>
        </authorList>
    </citation>
    <scope>NUCLEOTIDE SEQUENCE [LARGE SCALE GENOMIC DNA]</scope>
    <source>
        <strain evidence="1 2">PLY_AMNH</strain>
    </source>
</reference>
<proteinExistence type="predicted"/>
<evidence type="ECO:0000313" key="2">
    <source>
        <dbReference type="Proteomes" id="UP001190700"/>
    </source>
</evidence>
<organism evidence="1 2">
    <name type="scientific">Cymbomonas tetramitiformis</name>
    <dbReference type="NCBI Taxonomy" id="36881"/>
    <lineage>
        <taxon>Eukaryota</taxon>
        <taxon>Viridiplantae</taxon>
        <taxon>Chlorophyta</taxon>
        <taxon>Pyramimonadophyceae</taxon>
        <taxon>Pyramimonadales</taxon>
        <taxon>Pyramimonadaceae</taxon>
        <taxon>Cymbomonas</taxon>
    </lineage>
</organism>
<keyword evidence="2" id="KW-1185">Reference proteome</keyword>
<dbReference type="Proteomes" id="UP001190700">
    <property type="component" value="Unassembled WGS sequence"/>
</dbReference>
<name>A0AAE0ET47_9CHLO</name>
<dbReference type="EMBL" id="LGRX02033864">
    <property type="protein sequence ID" value="KAK3239616.1"/>
    <property type="molecule type" value="Genomic_DNA"/>
</dbReference>
<comment type="caution">
    <text evidence="1">The sequence shown here is derived from an EMBL/GenBank/DDBJ whole genome shotgun (WGS) entry which is preliminary data.</text>
</comment>
<sequence length="118" mass="13001">MSLRTEFQLKLIKVMDAALFTRLAASESKQEEVSYQSITAVNATKVAQCVLKSLGNISKHAGNDMNTYEPWTRFSTQIETAVAIYPELRALVSEDSFSDVGCMKDVRSINHTPAGSPN</sequence>